<accession>A0ACB8XIV1</accession>
<reference evidence="1 2" key="2">
    <citation type="journal article" date="2022" name="Mol. Ecol. Resour.">
        <title>The genomes of chicory, endive, great burdock and yacon provide insights into Asteraceae paleo-polyploidization history and plant inulin production.</title>
        <authorList>
            <person name="Fan W."/>
            <person name="Wang S."/>
            <person name="Wang H."/>
            <person name="Wang A."/>
            <person name="Jiang F."/>
            <person name="Liu H."/>
            <person name="Zhao H."/>
            <person name="Xu D."/>
            <person name="Zhang Y."/>
        </authorList>
    </citation>
    <scope>NUCLEOTIDE SEQUENCE [LARGE SCALE GENOMIC DNA]</scope>
    <source>
        <strain evidence="2">cv. Niubang</strain>
    </source>
</reference>
<name>A0ACB8XIV1_ARCLA</name>
<gene>
    <name evidence="1" type="ORF">L6452_42240</name>
</gene>
<evidence type="ECO:0000313" key="2">
    <source>
        <dbReference type="Proteomes" id="UP001055879"/>
    </source>
</evidence>
<proteinExistence type="predicted"/>
<keyword evidence="2" id="KW-1185">Reference proteome</keyword>
<organism evidence="1 2">
    <name type="scientific">Arctium lappa</name>
    <name type="common">Greater burdock</name>
    <name type="synonym">Lappa major</name>
    <dbReference type="NCBI Taxonomy" id="4217"/>
    <lineage>
        <taxon>Eukaryota</taxon>
        <taxon>Viridiplantae</taxon>
        <taxon>Streptophyta</taxon>
        <taxon>Embryophyta</taxon>
        <taxon>Tracheophyta</taxon>
        <taxon>Spermatophyta</taxon>
        <taxon>Magnoliopsida</taxon>
        <taxon>eudicotyledons</taxon>
        <taxon>Gunneridae</taxon>
        <taxon>Pentapetalae</taxon>
        <taxon>asterids</taxon>
        <taxon>campanulids</taxon>
        <taxon>Asterales</taxon>
        <taxon>Asteraceae</taxon>
        <taxon>Carduoideae</taxon>
        <taxon>Cardueae</taxon>
        <taxon>Arctiinae</taxon>
        <taxon>Arctium</taxon>
    </lineage>
</organism>
<dbReference type="Proteomes" id="UP001055879">
    <property type="component" value="Linkage Group LG17"/>
</dbReference>
<reference evidence="2" key="1">
    <citation type="journal article" date="2022" name="Mol. Ecol. Resour.">
        <title>The genomes of chicory, endive, great burdock and yacon provide insights into Asteraceae palaeo-polyploidization history and plant inulin production.</title>
        <authorList>
            <person name="Fan W."/>
            <person name="Wang S."/>
            <person name="Wang H."/>
            <person name="Wang A."/>
            <person name="Jiang F."/>
            <person name="Liu H."/>
            <person name="Zhao H."/>
            <person name="Xu D."/>
            <person name="Zhang Y."/>
        </authorList>
    </citation>
    <scope>NUCLEOTIDE SEQUENCE [LARGE SCALE GENOMIC DNA]</scope>
    <source>
        <strain evidence="2">cv. Niubang</strain>
    </source>
</reference>
<sequence>MVMPHENGHDTFENGDDAFENGDVASRLTKAYLIFGLLVRVFIKEYVKVLDDSSSESRHENLLSSQGSWNCNYVGSDAAMNCPSHDSGNSFVDQKLLVTLDGIRDGASMVVKAEGLRVTQNLSLGSYNYTVKVPISDKHGVKKFIVRHHKNPKELIDIDWLLRPTKSRTKRAKYQVKTYKKGGLYKIT</sequence>
<evidence type="ECO:0000313" key="1">
    <source>
        <dbReference type="EMBL" id="KAI3667191.1"/>
    </source>
</evidence>
<protein>
    <submittedName>
        <fullName evidence="1">Uncharacterized protein</fullName>
    </submittedName>
</protein>
<comment type="caution">
    <text evidence="1">The sequence shown here is derived from an EMBL/GenBank/DDBJ whole genome shotgun (WGS) entry which is preliminary data.</text>
</comment>
<dbReference type="EMBL" id="CM042063">
    <property type="protein sequence ID" value="KAI3667191.1"/>
    <property type="molecule type" value="Genomic_DNA"/>
</dbReference>